<keyword evidence="6 16" id="KW-1133">Transmembrane helix</keyword>
<feature type="transmembrane region" description="Helical" evidence="16">
    <location>
        <begin position="135"/>
        <end position="158"/>
    </location>
</feature>
<evidence type="ECO:0000256" key="13">
    <source>
        <dbReference type="ARBA" id="ARBA00023224"/>
    </source>
</evidence>
<evidence type="ECO:0000256" key="14">
    <source>
        <dbReference type="ARBA" id="ARBA00023273"/>
    </source>
</evidence>
<keyword evidence="11" id="KW-0675">Receptor</keyword>
<comment type="subcellular location">
    <subcellularLocation>
        <location evidence="2">Cell membrane</location>
        <topology evidence="2">Multi-pass membrane protein</topology>
    </subcellularLocation>
    <subcellularLocation>
        <location evidence="1">Cell projection</location>
        <location evidence="1">Cilium membrane</location>
    </subcellularLocation>
</comment>
<evidence type="ECO:0000256" key="10">
    <source>
        <dbReference type="ARBA" id="ARBA00023157"/>
    </source>
</evidence>
<name>A0ABM1A5G3_APLCA</name>
<feature type="transmembrane region" description="Helical" evidence="16">
    <location>
        <begin position="205"/>
        <end position="229"/>
    </location>
</feature>
<evidence type="ECO:0000256" key="5">
    <source>
        <dbReference type="ARBA" id="ARBA00022692"/>
    </source>
</evidence>
<dbReference type="PROSITE" id="PS50262">
    <property type="entry name" value="G_PROTEIN_RECEP_F1_2"/>
    <property type="match status" value="1"/>
</dbReference>
<dbReference type="RefSeq" id="XP_012941197.1">
    <property type="nucleotide sequence ID" value="XM_013085743.2"/>
</dbReference>
<dbReference type="PRINTS" id="PR00237">
    <property type="entry name" value="GPCRRHODOPSN"/>
</dbReference>
<dbReference type="SUPFAM" id="SSF81321">
    <property type="entry name" value="Family A G protein-coupled receptor-like"/>
    <property type="match status" value="1"/>
</dbReference>
<dbReference type="PANTHER" id="PTHR22752">
    <property type="entry name" value="G PROTEIN-COUPLED RECEPTOR"/>
    <property type="match status" value="1"/>
</dbReference>
<keyword evidence="8" id="KW-0969">Cilium</keyword>
<reference evidence="19" key="1">
    <citation type="submission" date="2025-08" db="UniProtKB">
        <authorList>
            <consortium name="RefSeq"/>
        </authorList>
    </citation>
    <scope>IDENTIFICATION</scope>
</reference>
<evidence type="ECO:0000256" key="16">
    <source>
        <dbReference type="SAM" id="Phobius"/>
    </source>
</evidence>
<accession>A0ABM1A5G3</accession>
<feature type="transmembrane region" description="Helical" evidence="16">
    <location>
        <begin position="50"/>
        <end position="70"/>
    </location>
</feature>
<evidence type="ECO:0000313" key="18">
    <source>
        <dbReference type="Proteomes" id="UP000694888"/>
    </source>
</evidence>
<keyword evidence="4" id="KW-1003">Cell membrane</keyword>
<feature type="transmembrane region" description="Helical" evidence="16">
    <location>
        <begin position="235"/>
        <end position="258"/>
    </location>
</feature>
<evidence type="ECO:0000256" key="6">
    <source>
        <dbReference type="ARBA" id="ARBA00022989"/>
    </source>
</evidence>
<evidence type="ECO:0000256" key="7">
    <source>
        <dbReference type="ARBA" id="ARBA00023040"/>
    </source>
</evidence>
<dbReference type="CDD" id="cd00637">
    <property type="entry name" value="7tm_classA_rhodopsin-like"/>
    <property type="match status" value="1"/>
</dbReference>
<dbReference type="PANTHER" id="PTHR22752:SF10">
    <property type="entry name" value="G-PROTEIN COUPLED RECEPTOR 161"/>
    <property type="match status" value="1"/>
</dbReference>
<dbReference type="Proteomes" id="UP000694888">
    <property type="component" value="Unplaced"/>
</dbReference>
<keyword evidence="18" id="KW-1185">Reference proteome</keyword>
<proteinExistence type="predicted"/>
<evidence type="ECO:0000259" key="17">
    <source>
        <dbReference type="PROSITE" id="PS50262"/>
    </source>
</evidence>
<feature type="domain" description="G-protein coupled receptors family 1 profile" evidence="17">
    <location>
        <begin position="35"/>
        <end position="256"/>
    </location>
</feature>
<evidence type="ECO:0000256" key="3">
    <source>
        <dbReference type="ARBA" id="ARBA00022473"/>
    </source>
</evidence>
<dbReference type="InterPro" id="IPR000276">
    <property type="entry name" value="GPCR_Rhodpsn"/>
</dbReference>
<evidence type="ECO:0000256" key="11">
    <source>
        <dbReference type="ARBA" id="ARBA00023170"/>
    </source>
</evidence>
<keyword evidence="14" id="KW-0966">Cell projection</keyword>
<feature type="region of interest" description="Disordered" evidence="15">
    <location>
        <begin position="355"/>
        <end position="383"/>
    </location>
</feature>
<keyword evidence="7" id="KW-0297">G-protein coupled receptor</keyword>
<evidence type="ECO:0000256" key="15">
    <source>
        <dbReference type="SAM" id="MobiDB-lite"/>
    </source>
</evidence>
<keyword evidence="5 16" id="KW-0812">Transmembrane</keyword>
<dbReference type="GeneID" id="101863284"/>
<evidence type="ECO:0000256" key="4">
    <source>
        <dbReference type="ARBA" id="ARBA00022475"/>
    </source>
</evidence>
<evidence type="ECO:0000256" key="12">
    <source>
        <dbReference type="ARBA" id="ARBA00023180"/>
    </source>
</evidence>
<feature type="transmembrane region" description="Helical" evidence="16">
    <location>
        <begin position="91"/>
        <end position="111"/>
    </location>
</feature>
<evidence type="ECO:0000256" key="9">
    <source>
        <dbReference type="ARBA" id="ARBA00023136"/>
    </source>
</evidence>
<keyword evidence="12" id="KW-0325">Glycoprotein</keyword>
<evidence type="ECO:0000256" key="1">
    <source>
        <dbReference type="ARBA" id="ARBA00004309"/>
    </source>
</evidence>
<gene>
    <name evidence="19" type="primary">LOC101863284</name>
</gene>
<sequence>MSADVNVTGVRGGGEEDSVLRSYVVTLVNGSGSVLLQGQWVGGAPMCQTYAYVTCVFTSVSVWTIAALSWDKYQTIASPLHHSLTATVRKMLPSFSALWLCGLLLSLPPLLGGNEFTFHPSMGICGVNSASVSGRWYTCLLVCLSFIFPFCLMIYCYAHIFRIARTQSSRIAATMLRMVSVIQAPIAPATQNSLSMRGTKAMGTILQLIGSFVLTYLPYAVIILYEVIFAVHANIVFVSIATTLFLAAPFTHAAIYGIRNQILRTSFYRYARRKAQRCCAKDKRRGSVKSQGRRVPNHLKLPMKCIVKSDGRQYVLRRTLSYQDKDGGVGREAIGLGHAEGLTRPHSYNVLQKTFNGRGGGAGNGGAGGTTLGQSSPRQNGNVVKHEKEVSFSDQNEISYILPDGLSHGTRPEISFYSKDIMKEMSVMDSEMEALNGPGFEDREEKPVSVFHIGEEDEEDEEEFH</sequence>
<keyword evidence="9 16" id="KW-0472">Membrane</keyword>
<evidence type="ECO:0000256" key="8">
    <source>
        <dbReference type="ARBA" id="ARBA00023069"/>
    </source>
</evidence>
<evidence type="ECO:0000313" key="19">
    <source>
        <dbReference type="RefSeq" id="XP_012941197.1"/>
    </source>
</evidence>
<dbReference type="InterPro" id="IPR017452">
    <property type="entry name" value="GPCR_Rhodpsn_7TM"/>
</dbReference>
<keyword evidence="3" id="KW-0217">Developmental protein</keyword>
<evidence type="ECO:0000256" key="2">
    <source>
        <dbReference type="ARBA" id="ARBA00004651"/>
    </source>
</evidence>
<keyword evidence="13" id="KW-0807">Transducer</keyword>
<organism evidence="18 19">
    <name type="scientific">Aplysia californica</name>
    <name type="common">California sea hare</name>
    <dbReference type="NCBI Taxonomy" id="6500"/>
    <lineage>
        <taxon>Eukaryota</taxon>
        <taxon>Metazoa</taxon>
        <taxon>Spiralia</taxon>
        <taxon>Lophotrochozoa</taxon>
        <taxon>Mollusca</taxon>
        <taxon>Gastropoda</taxon>
        <taxon>Heterobranchia</taxon>
        <taxon>Euthyneura</taxon>
        <taxon>Tectipleura</taxon>
        <taxon>Aplysiida</taxon>
        <taxon>Aplysioidea</taxon>
        <taxon>Aplysiidae</taxon>
        <taxon>Aplysia</taxon>
    </lineage>
</organism>
<dbReference type="Pfam" id="PF00001">
    <property type="entry name" value="7tm_1"/>
    <property type="match status" value="1"/>
</dbReference>
<protein>
    <submittedName>
        <fullName evidence="19">G-protein coupled receptor 52-like</fullName>
    </submittedName>
</protein>
<dbReference type="Gene3D" id="1.20.1070.10">
    <property type="entry name" value="Rhodopsin 7-helix transmembrane proteins"/>
    <property type="match status" value="1"/>
</dbReference>
<feature type="compositionally biased region" description="Gly residues" evidence="15">
    <location>
        <begin position="357"/>
        <end position="371"/>
    </location>
</feature>
<keyword evidence="10" id="KW-1015">Disulfide bond</keyword>